<feature type="binding site" evidence="6">
    <location>
        <position position="403"/>
    </location>
    <ligand>
        <name>substrate</name>
    </ligand>
</feature>
<gene>
    <name evidence="6" type="primary">lysA</name>
    <name evidence="10" type="ORF">RM6536_0151</name>
</gene>
<dbReference type="InterPro" id="IPR009006">
    <property type="entry name" value="Ala_racemase/Decarboxylase_C"/>
</dbReference>
<dbReference type="Gene3D" id="3.20.20.10">
    <property type="entry name" value="Alanine racemase"/>
    <property type="match status" value="1"/>
</dbReference>
<comment type="subunit">
    <text evidence="6">Homodimer.</text>
</comment>
<feature type="binding site" evidence="6">
    <location>
        <position position="431"/>
    </location>
    <ligand>
        <name>substrate</name>
    </ligand>
</feature>
<dbReference type="PANTHER" id="PTHR43727">
    <property type="entry name" value="DIAMINOPIMELATE DECARBOXYLASE"/>
    <property type="match status" value="1"/>
</dbReference>
<evidence type="ECO:0000256" key="3">
    <source>
        <dbReference type="ARBA" id="ARBA00022898"/>
    </source>
</evidence>
<evidence type="ECO:0000313" key="11">
    <source>
        <dbReference type="Proteomes" id="UP000066203"/>
    </source>
</evidence>
<dbReference type="InterPro" id="IPR029066">
    <property type="entry name" value="PLP-binding_barrel"/>
</dbReference>
<feature type="domain" description="Orn/DAP/Arg decarboxylase 2 N-terminal" evidence="9">
    <location>
        <begin position="76"/>
        <end position="231"/>
    </location>
</feature>
<evidence type="ECO:0000256" key="6">
    <source>
        <dbReference type="HAMAP-Rule" id="MF_02120"/>
    </source>
</evidence>
<keyword evidence="6" id="KW-0028">Amino-acid biosynthesis</keyword>
<dbReference type="RefSeq" id="WP_060823650.1">
    <property type="nucleotide sequence ID" value="NZ_AP014938.1"/>
</dbReference>
<dbReference type="SUPFAM" id="SSF51419">
    <property type="entry name" value="PLP-binding barrel"/>
    <property type="match status" value="1"/>
</dbReference>
<dbReference type="UniPathway" id="UPA00034">
    <property type="reaction ID" value="UER00027"/>
</dbReference>
<keyword evidence="3 6" id="KW-0663">Pyridoxal phosphate</keyword>
<dbReference type="GO" id="GO:0008836">
    <property type="term" value="F:diaminopimelate decarboxylase activity"/>
    <property type="evidence" value="ECO:0007669"/>
    <property type="project" value="UniProtKB-UniRule"/>
</dbReference>
<evidence type="ECO:0000256" key="4">
    <source>
        <dbReference type="ARBA" id="ARBA00023154"/>
    </source>
</evidence>
<evidence type="ECO:0000256" key="7">
    <source>
        <dbReference type="PIRSR" id="PIRSR600183-50"/>
    </source>
</evidence>
<dbReference type="PROSITE" id="PS00879">
    <property type="entry name" value="ODR_DC_2_2"/>
    <property type="match status" value="1"/>
</dbReference>
<dbReference type="SUPFAM" id="SSF50621">
    <property type="entry name" value="Alanine racemase C-terminal domain-like"/>
    <property type="match status" value="1"/>
</dbReference>
<name>A0A0K2RX33_9MICC</name>
<dbReference type="InterPro" id="IPR022644">
    <property type="entry name" value="De-COase2_N"/>
</dbReference>
<dbReference type="PRINTS" id="PR01181">
    <property type="entry name" value="DAPDCRBXLASE"/>
</dbReference>
<dbReference type="Proteomes" id="UP000066203">
    <property type="component" value="Chromosome"/>
</dbReference>
<feature type="domain" description="Orn/DAP/Arg decarboxylase 2 C-terminal" evidence="8">
    <location>
        <begin position="360"/>
        <end position="458"/>
    </location>
</feature>
<dbReference type="InterPro" id="IPR002986">
    <property type="entry name" value="DAP_deCOOHase_LysA"/>
</dbReference>
<dbReference type="PROSITE" id="PS00878">
    <property type="entry name" value="ODR_DC_2_1"/>
    <property type="match status" value="1"/>
</dbReference>
<dbReference type="PRINTS" id="PR01179">
    <property type="entry name" value="ODADCRBXLASE"/>
</dbReference>
<sequence>MSEARALYAPEWLTYPEHPEALSRTIWTDSFTRNEQGELCIDGVTVSDLVAEHETPQYVFSETTFRARARAYRTAFEQAFAAHGAKVSVYYAGKSFLSTAVARWATEEGLCLDTASGGELALALRAQMPGANIALHGNNKSEAEIARAIRNGLGRVVADSVDELKLIEDVYAELAAERVAEGEEPYAPVPVLIRITPGVHASTHESIATAHEDQKFGMSLQPGTAALAGLEEAEMEHWGVEATDSYAALAAAILNATDSLDFRGIHCHIGSQIFEAEGFEQAATTALEFMNRLNRDLGVTLPELDLGGGYGIGYTEADHPRSITEVTESIAASVAATCERLGMEIPHMSFEPGRSISGPSGATLYTVGTIKNVSIEDENGEIRVRRYVSVDGGMSDNARPVLYESDYSVTLANRAPAGEQVLSRVVGKHCESGDVVVRYCYLPADLQAGDILAVPATGAYCYVLGSNYNFLTRPPVIATAQGQPSRVMIRRQCEEDMLALDMGSDI</sequence>
<keyword evidence="4 6" id="KW-0457">Lysine biosynthesis</keyword>
<dbReference type="PATRIC" id="fig|43675.28.peg.157"/>
<dbReference type="InterPro" id="IPR022643">
    <property type="entry name" value="De-COase2_C"/>
</dbReference>
<evidence type="ECO:0000256" key="2">
    <source>
        <dbReference type="ARBA" id="ARBA00022793"/>
    </source>
</evidence>
<feature type="binding site" evidence="6">
    <location>
        <position position="460"/>
    </location>
    <ligand>
        <name>substrate</name>
    </ligand>
</feature>
<feature type="active site" description="Proton donor" evidence="7">
    <location>
        <position position="430"/>
    </location>
</feature>
<feature type="binding site" evidence="6">
    <location>
        <position position="309"/>
    </location>
    <ligand>
        <name>pyridoxal 5'-phosphate</name>
        <dbReference type="ChEBI" id="CHEBI:597326"/>
    </ligand>
</feature>
<dbReference type="AlphaFoldDB" id="A0A0K2RX33"/>
<evidence type="ECO:0000313" key="10">
    <source>
        <dbReference type="EMBL" id="BAS19398.1"/>
    </source>
</evidence>
<dbReference type="InterPro" id="IPR022653">
    <property type="entry name" value="De-COase2_pyr-phos_BS"/>
</dbReference>
<dbReference type="CDD" id="cd06828">
    <property type="entry name" value="PLPDE_III_DapDC"/>
    <property type="match status" value="1"/>
</dbReference>
<dbReference type="Gene3D" id="2.40.37.10">
    <property type="entry name" value="Lyase, Ornithine Decarboxylase, Chain A, domain 1"/>
    <property type="match status" value="1"/>
</dbReference>
<dbReference type="HAMAP" id="MF_02120">
    <property type="entry name" value="LysA"/>
    <property type="match status" value="1"/>
</dbReference>
<feature type="modified residue" description="N6-(pyridoxal phosphate)lysine" evidence="6 7">
    <location>
        <position position="94"/>
    </location>
</feature>
<feature type="domain" description="Orn/DAP/Arg decarboxylase 2 N-terminal" evidence="9">
    <location>
        <begin position="236"/>
        <end position="357"/>
    </location>
</feature>
<dbReference type="EMBL" id="AP014938">
    <property type="protein sequence ID" value="BAS19398.1"/>
    <property type="molecule type" value="Genomic_DNA"/>
</dbReference>
<keyword evidence="2 6" id="KW-0210">Decarboxylase</keyword>
<comment type="function">
    <text evidence="6">Specifically catalyzes the decarboxylation of meso-diaminopimelate (meso-DAP) to L-lysine.</text>
</comment>
<evidence type="ECO:0000256" key="1">
    <source>
        <dbReference type="ARBA" id="ARBA00001933"/>
    </source>
</evidence>
<keyword evidence="5 6" id="KW-0456">Lyase</keyword>
<dbReference type="Pfam" id="PF00278">
    <property type="entry name" value="Orn_DAP_Arg_deC"/>
    <property type="match status" value="1"/>
</dbReference>
<comment type="catalytic activity">
    <reaction evidence="6">
        <text>meso-2,6-diaminopimelate + H(+) = L-lysine + CO2</text>
        <dbReference type="Rhea" id="RHEA:15101"/>
        <dbReference type="ChEBI" id="CHEBI:15378"/>
        <dbReference type="ChEBI" id="CHEBI:16526"/>
        <dbReference type="ChEBI" id="CHEBI:32551"/>
        <dbReference type="ChEBI" id="CHEBI:57791"/>
        <dbReference type="EC" id="4.1.1.20"/>
    </reaction>
</comment>
<evidence type="ECO:0000259" key="8">
    <source>
        <dbReference type="Pfam" id="PF00278"/>
    </source>
</evidence>
<dbReference type="InterPro" id="IPR022657">
    <property type="entry name" value="De-COase2_CS"/>
</dbReference>
<dbReference type="GO" id="GO:0009089">
    <property type="term" value="P:lysine biosynthetic process via diaminopimelate"/>
    <property type="evidence" value="ECO:0007669"/>
    <property type="project" value="UniProtKB-UniRule"/>
</dbReference>
<reference evidence="11" key="1">
    <citation type="submission" date="2015-08" db="EMBL/GenBank/DDBJ databases">
        <title>Complete genome sequence of Rothia mucilaginosa strain NUM-Rm6536.</title>
        <authorList>
            <person name="Nambu T."/>
        </authorList>
    </citation>
    <scope>NUCLEOTIDE SEQUENCE [LARGE SCALE GENOMIC DNA]</scope>
    <source>
        <strain evidence="11">NUM-Rm6536</strain>
    </source>
</reference>
<evidence type="ECO:0000256" key="5">
    <source>
        <dbReference type="ARBA" id="ARBA00023239"/>
    </source>
</evidence>
<dbReference type="InterPro" id="IPR000183">
    <property type="entry name" value="Orn/DAP/Arg_de-COase"/>
</dbReference>
<feature type="binding site" evidence="6">
    <location>
        <position position="460"/>
    </location>
    <ligand>
        <name>pyridoxal 5'-phosphate</name>
        <dbReference type="ChEBI" id="CHEBI:597326"/>
    </ligand>
</feature>
<dbReference type="PANTHER" id="PTHR43727:SF2">
    <property type="entry name" value="GROUP IV DECARBOXYLASE"/>
    <property type="match status" value="1"/>
</dbReference>
<protein>
    <recommendedName>
        <fullName evidence="6">Diaminopimelate decarboxylase</fullName>
        <shortName evidence="6">DAP decarboxylase</shortName>
        <shortName evidence="6">DAPDC</shortName>
        <ecNumber evidence="6">4.1.1.20</ecNumber>
    </recommendedName>
</protein>
<proteinExistence type="inferred from homology"/>
<feature type="binding site" evidence="6">
    <location>
        <begin position="351"/>
        <end position="354"/>
    </location>
    <ligand>
        <name>pyridoxal 5'-phosphate</name>
        <dbReference type="ChEBI" id="CHEBI:597326"/>
    </ligand>
</feature>
<accession>A0A0K2RX33</accession>
<dbReference type="EC" id="4.1.1.20" evidence="6"/>
<dbReference type="GO" id="GO:0030170">
    <property type="term" value="F:pyridoxal phosphate binding"/>
    <property type="evidence" value="ECO:0007669"/>
    <property type="project" value="UniProtKB-UniRule"/>
</dbReference>
<feature type="binding site" evidence="6">
    <location>
        <position position="354"/>
    </location>
    <ligand>
        <name>substrate</name>
    </ligand>
</feature>
<comment type="similarity">
    <text evidence="6">Belongs to the Orn/Lys/Arg decarboxylase class-II family. LysA subfamily.</text>
</comment>
<feature type="binding site" evidence="6">
    <location>
        <position position="399"/>
    </location>
    <ligand>
        <name>substrate</name>
    </ligand>
</feature>
<comment type="pathway">
    <text evidence="6">Amino-acid biosynthesis; L-lysine biosynthesis via DAP pathway; L-lysine from DL-2,6-diaminopimelate: step 1/1.</text>
</comment>
<evidence type="ECO:0000259" key="9">
    <source>
        <dbReference type="Pfam" id="PF02784"/>
    </source>
</evidence>
<organism evidence="10">
    <name type="scientific">Rothia mucilaginosa</name>
    <dbReference type="NCBI Taxonomy" id="43675"/>
    <lineage>
        <taxon>Bacteria</taxon>
        <taxon>Bacillati</taxon>
        <taxon>Actinomycetota</taxon>
        <taxon>Actinomycetes</taxon>
        <taxon>Micrococcales</taxon>
        <taxon>Micrococcaceae</taxon>
        <taxon>Rothia</taxon>
    </lineage>
</organism>
<comment type="cofactor">
    <cofactor evidence="1 6 7">
        <name>pyridoxal 5'-phosphate</name>
        <dbReference type="ChEBI" id="CHEBI:597326"/>
    </cofactor>
</comment>
<dbReference type="Pfam" id="PF02784">
    <property type="entry name" value="Orn_Arg_deC_N"/>
    <property type="match status" value="2"/>
</dbReference>